<proteinExistence type="predicted"/>
<dbReference type="InterPro" id="IPR001878">
    <property type="entry name" value="Znf_CCHC"/>
</dbReference>
<reference evidence="4 5" key="1">
    <citation type="submission" date="2017-11" db="EMBL/GenBank/DDBJ databases">
        <title>De-novo sequencing of pomegranate (Punica granatum L.) genome.</title>
        <authorList>
            <person name="Akparov Z."/>
            <person name="Amiraslanov A."/>
            <person name="Hajiyeva S."/>
            <person name="Abbasov M."/>
            <person name="Kaur K."/>
            <person name="Hamwieh A."/>
            <person name="Solovyev V."/>
            <person name="Salamov A."/>
            <person name="Braich B."/>
            <person name="Kosarev P."/>
            <person name="Mahmoud A."/>
            <person name="Hajiyev E."/>
            <person name="Babayeva S."/>
            <person name="Izzatullayeva V."/>
            <person name="Mammadov A."/>
            <person name="Mammadov A."/>
            <person name="Sharifova S."/>
            <person name="Ojaghi J."/>
            <person name="Eynullazada K."/>
            <person name="Bayramov B."/>
            <person name="Abdulazimova A."/>
            <person name="Shahmuradov I."/>
        </authorList>
    </citation>
    <scope>NUCLEOTIDE SEQUENCE [LARGE SCALE GENOMIC DNA]</scope>
    <source>
        <strain evidence="5">cv. AG2017</strain>
        <tissue evidence="4">Leaf</tissue>
    </source>
</reference>
<feature type="region of interest" description="Disordered" evidence="2">
    <location>
        <begin position="295"/>
        <end position="317"/>
    </location>
</feature>
<protein>
    <recommendedName>
        <fullName evidence="3">CCHC-type domain-containing protein</fullName>
    </recommendedName>
</protein>
<evidence type="ECO:0000313" key="4">
    <source>
        <dbReference type="EMBL" id="PKI51689.1"/>
    </source>
</evidence>
<dbReference type="EMBL" id="PGOL01001998">
    <property type="protein sequence ID" value="PKI51689.1"/>
    <property type="molecule type" value="Genomic_DNA"/>
</dbReference>
<keyword evidence="1" id="KW-0862">Zinc</keyword>
<evidence type="ECO:0000259" key="3">
    <source>
        <dbReference type="PROSITE" id="PS50158"/>
    </source>
</evidence>
<organism evidence="4 5">
    <name type="scientific">Punica granatum</name>
    <name type="common">Pomegranate</name>
    <dbReference type="NCBI Taxonomy" id="22663"/>
    <lineage>
        <taxon>Eukaryota</taxon>
        <taxon>Viridiplantae</taxon>
        <taxon>Streptophyta</taxon>
        <taxon>Embryophyta</taxon>
        <taxon>Tracheophyta</taxon>
        <taxon>Spermatophyta</taxon>
        <taxon>Magnoliopsida</taxon>
        <taxon>eudicotyledons</taxon>
        <taxon>Gunneridae</taxon>
        <taxon>Pentapetalae</taxon>
        <taxon>rosids</taxon>
        <taxon>malvids</taxon>
        <taxon>Myrtales</taxon>
        <taxon>Lythraceae</taxon>
        <taxon>Punica</taxon>
    </lineage>
</organism>
<evidence type="ECO:0000313" key="5">
    <source>
        <dbReference type="Proteomes" id="UP000233551"/>
    </source>
</evidence>
<accession>A0A2I0J624</accession>
<evidence type="ECO:0000256" key="1">
    <source>
        <dbReference type="PROSITE-ProRule" id="PRU00047"/>
    </source>
</evidence>
<dbReference type="PANTHER" id="PTHR37610">
    <property type="entry name" value="CCHC-TYPE DOMAIN-CONTAINING PROTEIN"/>
    <property type="match status" value="1"/>
</dbReference>
<dbReference type="Proteomes" id="UP000233551">
    <property type="component" value="Unassembled WGS sequence"/>
</dbReference>
<dbReference type="GO" id="GO:0008270">
    <property type="term" value="F:zinc ion binding"/>
    <property type="evidence" value="ECO:0007669"/>
    <property type="project" value="UniProtKB-KW"/>
</dbReference>
<sequence>MLTALTAKNKVGMIDGTVARPLEGDPNRPKWEICNALVISWIFNTLDSELQSSVACATVAQDLWEDLRERYSQGNERRIYQLKAEIGKLKQDGMTIPKYYSRLKGLWDELDNYLQIPACTCSAAKIKLTGNKAKMQGGGGGPSYGGQIGGRGGTSKSCYHCGRPGHLKNSCWLLHGFPGTWDSKKEKGKLGFAGKRIGETMAGQQRTGLGSGQFGGLKAHQAQIGSFNSGLSQLGEMGHFGGLQAHQAQIGQSSLGPNEMGGLQAHHAPSGQPKSWLNRLSQLSDTAFQKLLNFLGPDDDNMHPASGPHHEEDDWSG</sequence>
<dbReference type="AlphaFoldDB" id="A0A2I0J624"/>
<feature type="region of interest" description="Disordered" evidence="2">
    <location>
        <begin position="252"/>
        <end position="276"/>
    </location>
</feature>
<feature type="domain" description="CCHC-type" evidence="3">
    <location>
        <begin position="158"/>
        <end position="171"/>
    </location>
</feature>
<name>A0A2I0J624_PUNGR</name>
<keyword evidence="5" id="KW-1185">Reference proteome</keyword>
<feature type="compositionally biased region" description="Basic and acidic residues" evidence="2">
    <location>
        <begin position="308"/>
        <end position="317"/>
    </location>
</feature>
<dbReference type="PANTHER" id="PTHR37610:SF97">
    <property type="entry name" value="RETROTRANSPOSON GAG DOMAIN-CONTAINING PROTEIN"/>
    <property type="match status" value="1"/>
</dbReference>
<keyword evidence="1" id="KW-0863">Zinc-finger</keyword>
<dbReference type="PROSITE" id="PS50158">
    <property type="entry name" value="ZF_CCHC"/>
    <property type="match status" value="1"/>
</dbReference>
<gene>
    <name evidence="4" type="ORF">CRG98_027929</name>
</gene>
<dbReference type="GO" id="GO:0003676">
    <property type="term" value="F:nucleic acid binding"/>
    <property type="evidence" value="ECO:0007669"/>
    <property type="project" value="InterPro"/>
</dbReference>
<evidence type="ECO:0000256" key="2">
    <source>
        <dbReference type="SAM" id="MobiDB-lite"/>
    </source>
</evidence>
<keyword evidence="1" id="KW-0479">Metal-binding</keyword>
<comment type="caution">
    <text evidence="4">The sequence shown here is derived from an EMBL/GenBank/DDBJ whole genome shotgun (WGS) entry which is preliminary data.</text>
</comment>